<evidence type="ECO:0000256" key="1">
    <source>
        <dbReference type="ARBA" id="ARBA00022598"/>
    </source>
</evidence>
<accession>A0ABW0ZQI7</accession>
<dbReference type="RefSeq" id="WP_378279009.1">
    <property type="nucleotide sequence ID" value="NZ_JBHSON010000001.1"/>
</dbReference>
<keyword evidence="1" id="KW-0436">Ligase</keyword>
<keyword evidence="6" id="KW-1185">Reference proteome</keyword>
<dbReference type="SMART" id="SM00836">
    <property type="entry name" value="DALR_1"/>
    <property type="match status" value="1"/>
</dbReference>
<dbReference type="SUPFAM" id="SSF47323">
    <property type="entry name" value="Anticodon-binding domain of a subclass of class I aminoacyl-tRNA synthetases"/>
    <property type="match status" value="1"/>
</dbReference>
<dbReference type="Pfam" id="PF05746">
    <property type="entry name" value="DALR_1"/>
    <property type="match status" value="1"/>
</dbReference>
<protein>
    <submittedName>
        <fullName evidence="5">DALR anticodon-binding domain-containing protein</fullName>
    </submittedName>
</protein>
<organism evidence="5 6">
    <name type="scientific">Actinomadura rugatobispora</name>
    <dbReference type="NCBI Taxonomy" id="1994"/>
    <lineage>
        <taxon>Bacteria</taxon>
        <taxon>Bacillati</taxon>
        <taxon>Actinomycetota</taxon>
        <taxon>Actinomycetes</taxon>
        <taxon>Streptosporangiales</taxon>
        <taxon>Thermomonosporaceae</taxon>
        <taxon>Actinomadura</taxon>
    </lineage>
</organism>
<proteinExistence type="predicted"/>
<dbReference type="Gene3D" id="1.10.730.10">
    <property type="entry name" value="Isoleucyl-tRNA Synthetase, Domain 1"/>
    <property type="match status" value="1"/>
</dbReference>
<dbReference type="InterPro" id="IPR009080">
    <property type="entry name" value="tRNAsynth_Ia_anticodon-bd"/>
</dbReference>
<feature type="domain" description="DALR anticodon binding" evidence="4">
    <location>
        <begin position="114"/>
        <end position="226"/>
    </location>
</feature>
<evidence type="ECO:0000313" key="5">
    <source>
        <dbReference type="EMBL" id="MFC5744129.1"/>
    </source>
</evidence>
<dbReference type="InterPro" id="IPR008909">
    <property type="entry name" value="DALR_anticod-bd"/>
</dbReference>
<dbReference type="EMBL" id="JBHSON010000001">
    <property type="protein sequence ID" value="MFC5744129.1"/>
    <property type="molecule type" value="Genomic_DNA"/>
</dbReference>
<keyword evidence="2" id="KW-0547">Nucleotide-binding</keyword>
<name>A0ABW0ZQI7_9ACTN</name>
<reference evidence="6" key="1">
    <citation type="journal article" date="2019" name="Int. J. Syst. Evol. Microbiol.">
        <title>The Global Catalogue of Microorganisms (GCM) 10K type strain sequencing project: providing services to taxonomists for standard genome sequencing and annotation.</title>
        <authorList>
            <consortium name="The Broad Institute Genomics Platform"/>
            <consortium name="The Broad Institute Genome Sequencing Center for Infectious Disease"/>
            <person name="Wu L."/>
            <person name="Ma J."/>
        </authorList>
    </citation>
    <scope>NUCLEOTIDE SEQUENCE [LARGE SCALE GENOMIC DNA]</scope>
    <source>
        <strain evidence="6">KCTC 42087</strain>
    </source>
</reference>
<evidence type="ECO:0000256" key="2">
    <source>
        <dbReference type="ARBA" id="ARBA00022741"/>
    </source>
</evidence>
<comment type="caution">
    <text evidence="5">The sequence shown here is derived from an EMBL/GenBank/DDBJ whole genome shotgun (WGS) entry which is preliminary data.</text>
</comment>
<dbReference type="Proteomes" id="UP001596074">
    <property type="component" value="Unassembled WGS sequence"/>
</dbReference>
<sequence>MTPAEVSAALMGALRDAGRSVPDVGLRCLEAGVYGSPVALRIGLDAQVLAGALEGVPGIARVDVHGGFLRITVACPGELAADIVAEGERYGWEMVRPHSWPDRPRTFDNPGFRVRYAYARAAAVGRRARDLGVRPGRPVGLERREELALLGLLGEMPGWARREEFPGFLLRLADGFHDVYERCPALPQGEEKPGAVHAARATLAEAARIALSNGLKMIGETPRERL</sequence>
<keyword evidence="3" id="KW-0067">ATP-binding</keyword>
<evidence type="ECO:0000256" key="3">
    <source>
        <dbReference type="ARBA" id="ARBA00022840"/>
    </source>
</evidence>
<evidence type="ECO:0000259" key="4">
    <source>
        <dbReference type="SMART" id="SM00836"/>
    </source>
</evidence>
<evidence type="ECO:0000313" key="6">
    <source>
        <dbReference type="Proteomes" id="UP001596074"/>
    </source>
</evidence>
<gene>
    <name evidence="5" type="ORF">ACFPZN_00725</name>
</gene>